<evidence type="ECO:0000259" key="2">
    <source>
        <dbReference type="PROSITE" id="PS51782"/>
    </source>
</evidence>
<dbReference type="Pfam" id="PF01476">
    <property type="entry name" value="LysM"/>
    <property type="match status" value="1"/>
</dbReference>
<dbReference type="CDD" id="cd00118">
    <property type="entry name" value="LysM"/>
    <property type="match status" value="1"/>
</dbReference>
<feature type="domain" description="LysM" evidence="2">
    <location>
        <begin position="68"/>
        <end position="117"/>
    </location>
</feature>
<dbReference type="EMBL" id="QFPP01000807">
    <property type="protein sequence ID" value="PZQ57947.1"/>
    <property type="molecule type" value="Genomic_DNA"/>
</dbReference>
<sequence>MKQSSLRLRPHPQRAALAGALATALTLLGAGGAAQAQTYPVTPQQRATAQQAAAQGVPLSELAPNAPDEYTVRRGDTLWAISRMYLKSPWRWPELWGMNMGEIANPHRIYPGQVLFLDKSGGRARLSLRRGGGFSGDGGTVKLSPRTRFESASDLALPTLNPSLIEPFLTEPEVVDEESTITQAPRIVAGNDSRVMMTRGDRLYARGGPGTPLVETPGPLKTFRVFRGAVALKDPVTGEILGYEAQYLGKVQLQRGESTEVTSPQAATAAAPAAAGTQLSVCGECTAPAPVVEANSGTPLPAGTTAVPATLDVVAAREEIRAGDRLLPEPPRKLVSYVPRAPQQVITDGRIVSIYGSAVSFAGQNQVVSINKGERDGIESGHVLAILKNGETIIDRTGGGKETLKLPNERIGLLMVFRTFTKVSYALVLEITDTPRAGDLLANP</sequence>
<protein>
    <submittedName>
        <fullName evidence="3">Peptidoglycan-binding protein</fullName>
    </submittedName>
</protein>
<feature type="chain" id="PRO_5015851168" evidence="1">
    <location>
        <begin position="37"/>
        <end position="444"/>
    </location>
</feature>
<dbReference type="PROSITE" id="PS51782">
    <property type="entry name" value="LYSM"/>
    <property type="match status" value="1"/>
</dbReference>
<evidence type="ECO:0000256" key="1">
    <source>
        <dbReference type="SAM" id="SignalP"/>
    </source>
</evidence>
<dbReference type="AlphaFoldDB" id="A0A2W5QJG5"/>
<dbReference type="SUPFAM" id="SSF54106">
    <property type="entry name" value="LysM domain"/>
    <property type="match status" value="1"/>
</dbReference>
<evidence type="ECO:0000313" key="3">
    <source>
        <dbReference type="EMBL" id="PZQ57947.1"/>
    </source>
</evidence>
<dbReference type="InterPro" id="IPR052196">
    <property type="entry name" value="Bact_Kbp"/>
</dbReference>
<feature type="signal peptide" evidence="1">
    <location>
        <begin position="1"/>
        <end position="36"/>
    </location>
</feature>
<dbReference type="InterPro" id="IPR018392">
    <property type="entry name" value="LysM"/>
</dbReference>
<dbReference type="PANTHER" id="PTHR34700:SF4">
    <property type="entry name" value="PHAGE-LIKE ELEMENT PBSX PROTEIN XKDP"/>
    <property type="match status" value="1"/>
</dbReference>
<dbReference type="Gene3D" id="3.10.350.10">
    <property type="entry name" value="LysM domain"/>
    <property type="match status" value="1"/>
</dbReference>
<proteinExistence type="predicted"/>
<gene>
    <name evidence="3" type="ORF">DI563_31180</name>
</gene>
<keyword evidence="1" id="KW-0732">Signal</keyword>
<dbReference type="SMART" id="SM00257">
    <property type="entry name" value="LysM"/>
    <property type="match status" value="1"/>
</dbReference>
<accession>A0A2W5QJG5</accession>
<evidence type="ECO:0000313" key="4">
    <source>
        <dbReference type="Proteomes" id="UP000249135"/>
    </source>
</evidence>
<dbReference type="Proteomes" id="UP000249135">
    <property type="component" value="Unassembled WGS sequence"/>
</dbReference>
<dbReference type="PANTHER" id="PTHR34700">
    <property type="entry name" value="POTASSIUM BINDING PROTEIN KBP"/>
    <property type="match status" value="1"/>
</dbReference>
<comment type="caution">
    <text evidence="3">The sequence shown here is derived from an EMBL/GenBank/DDBJ whole genome shotgun (WGS) entry which is preliminary data.</text>
</comment>
<organism evidence="3 4">
    <name type="scientific">Variovorax paradoxus</name>
    <dbReference type="NCBI Taxonomy" id="34073"/>
    <lineage>
        <taxon>Bacteria</taxon>
        <taxon>Pseudomonadati</taxon>
        <taxon>Pseudomonadota</taxon>
        <taxon>Betaproteobacteria</taxon>
        <taxon>Burkholderiales</taxon>
        <taxon>Comamonadaceae</taxon>
        <taxon>Variovorax</taxon>
    </lineage>
</organism>
<reference evidence="3 4" key="1">
    <citation type="submission" date="2017-08" db="EMBL/GenBank/DDBJ databases">
        <title>Infants hospitalized years apart are colonized by the same room-sourced microbial strains.</title>
        <authorList>
            <person name="Brooks B."/>
            <person name="Olm M.R."/>
            <person name="Firek B.A."/>
            <person name="Baker R."/>
            <person name="Thomas B.C."/>
            <person name="Morowitz M.J."/>
            <person name="Banfield J.F."/>
        </authorList>
    </citation>
    <scope>NUCLEOTIDE SEQUENCE [LARGE SCALE GENOMIC DNA]</scope>
    <source>
        <strain evidence="3">S2_005_003_R2_41</strain>
    </source>
</reference>
<name>A0A2W5QJG5_VARPD</name>
<dbReference type="InterPro" id="IPR036779">
    <property type="entry name" value="LysM_dom_sf"/>
</dbReference>